<feature type="region of interest" description="Disordered" evidence="2">
    <location>
        <begin position="361"/>
        <end position="400"/>
    </location>
</feature>
<feature type="coiled-coil region" evidence="1">
    <location>
        <begin position="502"/>
        <end position="529"/>
    </location>
</feature>
<dbReference type="EMBL" id="HACG01043405">
    <property type="protein sequence ID" value="CEK90270.1"/>
    <property type="molecule type" value="Transcribed_RNA"/>
</dbReference>
<evidence type="ECO:0000256" key="2">
    <source>
        <dbReference type="SAM" id="MobiDB-lite"/>
    </source>
</evidence>
<reference evidence="4" key="1">
    <citation type="submission" date="2014-12" db="EMBL/GenBank/DDBJ databases">
        <title>Insight into the proteome of Arion vulgaris.</title>
        <authorList>
            <person name="Aradska J."/>
            <person name="Bulat T."/>
            <person name="Smidak R."/>
            <person name="Sarate P."/>
            <person name="Gangsoo J."/>
            <person name="Sialana F."/>
            <person name="Bilban M."/>
            <person name="Lubec G."/>
        </authorList>
    </citation>
    <scope>NUCLEOTIDE SEQUENCE</scope>
    <source>
        <tissue evidence="4">Skin</tissue>
    </source>
</reference>
<feature type="compositionally biased region" description="Acidic residues" evidence="2">
    <location>
        <begin position="368"/>
        <end position="386"/>
    </location>
</feature>
<protein>
    <submittedName>
        <fullName evidence="4">Uncharacterized protein</fullName>
    </submittedName>
</protein>
<evidence type="ECO:0000313" key="4">
    <source>
        <dbReference type="EMBL" id="CEK90270.1"/>
    </source>
</evidence>
<dbReference type="AlphaFoldDB" id="A0A0B7BDL2"/>
<feature type="compositionally biased region" description="Polar residues" evidence="2">
    <location>
        <begin position="1"/>
        <end position="23"/>
    </location>
</feature>
<sequence length="651" mass="71673">MSDSENTNMESTTLPGWTLVSNQGEIMSGDEDSESSESSIEVVSLENNAVVSHRLQRGSNSEQDEVVVTEDEPSTDSASEVANSSLEKIVDVTELTYSSDDSTQKTIDSKEAVLDSEIIQETNADHVQIDVTLSGNFSSQGTTSSSTDDVFQEQEANLLEGGISLQHTTDLQPDCACENPAVPEQPLLEDGEQGAGDLVLQNDTKENLEPDNIDSTANSHQIAGDLELDESHREVTDEASSGACCMELLLEGVGAQQTNSSATTDDKDEQFPIPASVSCEKVNISQLACESATENSHASKSDSDADSDYVRLDSDNIDAYVEEQQNNNERVIIPLKLYRTGSSIGPSFSFMRSDERNDQVLQNQEPFDVVDQDRDDDTESTTEEGIDDRIESEQSEAGSLSTQYDVGDLSVFTDIGDLPLVAGDVPRNYIHRPNNHLSTVLNIIVVLVAILTMGISLGIIMATDLEIEEWQNAHAFQTRRVSQLDILLKSKTNAYELQFSRVKELEPQLTEIRNTLRTLEKRAKNYERAFDVLATYSSVEGKAFEQVLHTVLDGIKDYVLCQEESNQLVPVDCHLKLLPYIKSYTALIKNDLSVDTTFNMDHDVLSAKNSDNNEDVGIFSQDITADSLSLLFSKSNDKTAMCQIKMKFPMV</sequence>
<feature type="compositionally biased region" description="Acidic residues" evidence="2">
    <location>
        <begin position="62"/>
        <end position="74"/>
    </location>
</feature>
<keyword evidence="3" id="KW-0472">Membrane</keyword>
<keyword evidence="3" id="KW-1133">Transmembrane helix</keyword>
<feature type="transmembrane region" description="Helical" evidence="3">
    <location>
        <begin position="440"/>
        <end position="462"/>
    </location>
</feature>
<evidence type="ECO:0000256" key="3">
    <source>
        <dbReference type="SAM" id="Phobius"/>
    </source>
</evidence>
<organism evidence="4">
    <name type="scientific">Arion vulgaris</name>
    <dbReference type="NCBI Taxonomy" id="1028688"/>
    <lineage>
        <taxon>Eukaryota</taxon>
        <taxon>Metazoa</taxon>
        <taxon>Spiralia</taxon>
        <taxon>Lophotrochozoa</taxon>
        <taxon>Mollusca</taxon>
        <taxon>Gastropoda</taxon>
        <taxon>Heterobranchia</taxon>
        <taxon>Euthyneura</taxon>
        <taxon>Panpulmonata</taxon>
        <taxon>Eupulmonata</taxon>
        <taxon>Stylommatophora</taxon>
        <taxon>Helicina</taxon>
        <taxon>Arionoidea</taxon>
        <taxon>Arionidae</taxon>
        <taxon>Arion</taxon>
    </lineage>
</organism>
<evidence type="ECO:0000256" key="1">
    <source>
        <dbReference type="SAM" id="Coils"/>
    </source>
</evidence>
<accession>A0A0B7BDL2</accession>
<keyword evidence="3" id="KW-0812">Transmembrane</keyword>
<feature type="region of interest" description="Disordered" evidence="2">
    <location>
        <begin position="1"/>
        <end position="78"/>
    </location>
</feature>
<name>A0A0B7BDL2_9EUPU</name>
<keyword evidence="1" id="KW-0175">Coiled coil</keyword>
<proteinExistence type="predicted"/>
<gene>
    <name evidence="4" type="primary">ORF175841</name>
</gene>